<keyword evidence="3" id="KW-1185">Reference proteome</keyword>
<sequence>MPSLENIETPKPVDGLTKGFSRDAGAGFILGGLGGIIAFCMSYLLVCFFLSTARARRQRIRQQQTIL</sequence>
<gene>
    <name evidence="2" type="ORF">QYS62_003458</name>
</gene>
<organism evidence="2 3">
    <name type="scientific">Fusarium acuminatum</name>
    <dbReference type="NCBI Taxonomy" id="5515"/>
    <lineage>
        <taxon>Eukaryota</taxon>
        <taxon>Fungi</taxon>
        <taxon>Dikarya</taxon>
        <taxon>Ascomycota</taxon>
        <taxon>Pezizomycotina</taxon>
        <taxon>Sordariomycetes</taxon>
        <taxon>Hypocreomycetidae</taxon>
        <taxon>Hypocreales</taxon>
        <taxon>Nectriaceae</taxon>
        <taxon>Fusarium</taxon>
        <taxon>Fusarium tricinctum species complex</taxon>
    </lineage>
</organism>
<evidence type="ECO:0000256" key="1">
    <source>
        <dbReference type="SAM" id="Phobius"/>
    </source>
</evidence>
<evidence type="ECO:0000313" key="2">
    <source>
        <dbReference type="EMBL" id="WZH42462.1"/>
    </source>
</evidence>
<accession>A0ABZ2WP26</accession>
<protein>
    <submittedName>
        <fullName evidence="2">Uncharacterized protein</fullName>
    </submittedName>
</protein>
<evidence type="ECO:0000313" key="3">
    <source>
        <dbReference type="Proteomes" id="UP001489902"/>
    </source>
</evidence>
<keyword evidence="1" id="KW-0472">Membrane</keyword>
<dbReference type="Proteomes" id="UP001489902">
    <property type="component" value="Chromosome 2"/>
</dbReference>
<keyword evidence="1" id="KW-1133">Transmembrane helix</keyword>
<name>A0ABZ2WP26_9HYPO</name>
<reference evidence="2 3" key="1">
    <citation type="submission" date="2024-04" db="EMBL/GenBank/DDBJ databases">
        <title>Complete genome sequence of Fusarium acuminatum.</title>
        <authorList>
            <person name="Lan B."/>
        </authorList>
    </citation>
    <scope>NUCLEOTIDE SEQUENCE [LARGE SCALE GENOMIC DNA]</scope>
    <source>
        <strain evidence="2">1A</strain>
    </source>
</reference>
<feature type="transmembrane region" description="Helical" evidence="1">
    <location>
        <begin position="28"/>
        <end position="51"/>
    </location>
</feature>
<dbReference type="EMBL" id="CP151261">
    <property type="protein sequence ID" value="WZH42462.1"/>
    <property type="molecule type" value="Genomic_DNA"/>
</dbReference>
<proteinExistence type="predicted"/>
<keyword evidence="1" id="KW-0812">Transmembrane</keyword>